<dbReference type="RefSeq" id="WP_092863719.1">
    <property type="nucleotide sequence ID" value="NZ_FPCH01000001.1"/>
</dbReference>
<protein>
    <submittedName>
        <fullName evidence="1">Uncharacterized protein, UPF0262 family</fullName>
    </submittedName>
</protein>
<dbReference type="InterPro" id="IPR008321">
    <property type="entry name" value="UCP032146"/>
</dbReference>
<dbReference type="OrthoDB" id="9798434at2"/>
<dbReference type="NCBIfam" id="NF002769">
    <property type="entry name" value="PRK02853.1"/>
    <property type="match status" value="1"/>
</dbReference>
<evidence type="ECO:0000313" key="1">
    <source>
        <dbReference type="EMBL" id="SFV26484.1"/>
    </source>
</evidence>
<organism evidence="1 2">
    <name type="scientific">Hyphomicrobium facile</name>
    <dbReference type="NCBI Taxonomy" id="51670"/>
    <lineage>
        <taxon>Bacteria</taxon>
        <taxon>Pseudomonadati</taxon>
        <taxon>Pseudomonadota</taxon>
        <taxon>Alphaproteobacteria</taxon>
        <taxon>Hyphomicrobiales</taxon>
        <taxon>Hyphomicrobiaceae</taxon>
        <taxon>Hyphomicrobium</taxon>
    </lineage>
</organism>
<name>A0A1I7MVR0_9HYPH</name>
<proteinExistence type="predicted"/>
<gene>
    <name evidence="1" type="ORF">SAMN04488557_0492</name>
</gene>
<reference evidence="2" key="1">
    <citation type="submission" date="2016-10" db="EMBL/GenBank/DDBJ databases">
        <authorList>
            <person name="Varghese N."/>
            <person name="Submissions S."/>
        </authorList>
    </citation>
    <scope>NUCLEOTIDE SEQUENCE [LARGE SCALE GENOMIC DNA]</scope>
    <source>
        <strain evidence="2">DSM 1565</strain>
    </source>
</reference>
<accession>A0A1I7MVR0</accession>
<dbReference type="PIRSF" id="PIRSF032146">
    <property type="entry name" value="UCP032146"/>
    <property type="match status" value="1"/>
</dbReference>
<dbReference type="Proteomes" id="UP000199423">
    <property type="component" value="Unassembled WGS sequence"/>
</dbReference>
<dbReference type="Pfam" id="PF06793">
    <property type="entry name" value="UPF0262"/>
    <property type="match status" value="1"/>
</dbReference>
<dbReference type="AlphaFoldDB" id="A0A1I7MVR0"/>
<sequence>MDQTVAAQEKSRDRLVDITLDAKSLGRANSNIEHEREVAIFDILDGNAFRIDGIDAGPYKLHLSLADDRLSMAISPSGEAETVEHTVALTPLKRIVKDYFMICESYYEAVRTAPPARIQAIDVSRRALHDEGSALLKEKLLPRIIVDDDTARRLFTLVCSLHWKG</sequence>
<keyword evidence="2" id="KW-1185">Reference proteome</keyword>
<evidence type="ECO:0000313" key="2">
    <source>
        <dbReference type="Proteomes" id="UP000199423"/>
    </source>
</evidence>
<dbReference type="EMBL" id="FPCH01000001">
    <property type="protein sequence ID" value="SFV26484.1"/>
    <property type="molecule type" value="Genomic_DNA"/>
</dbReference>
<dbReference type="STRING" id="51670.SAMN04488557_0492"/>